<gene>
    <name evidence="7" type="ORF">H9S92_01720</name>
</gene>
<keyword evidence="2" id="KW-0472">Membrane</keyword>
<feature type="domain" description="TonB-dependent receptor plug" evidence="5">
    <location>
        <begin position="131"/>
        <end position="236"/>
    </location>
</feature>
<dbReference type="AlphaFoldDB" id="A0A923PKA8"/>
<dbReference type="SUPFAM" id="SSF56935">
    <property type="entry name" value="Porins"/>
    <property type="match status" value="1"/>
</dbReference>
<keyword evidence="7" id="KW-0675">Receptor</keyword>
<dbReference type="Pfam" id="PF07715">
    <property type="entry name" value="Plug"/>
    <property type="match status" value="1"/>
</dbReference>
<proteinExistence type="predicted"/>
<evidence type="ECO:0000259" key="6">
    <source>
        <dbReference type="Pfam" id="PF14905"/>
    </source>
</evidence>
<evidence type="ECO:0000259" key="5">
    <source>
        <dbReference type="Pfam" id="PF07715"/>
    </source>
</evidence>
<keyword evidence="8" id="KW-1185">Reference proteome</keyword>
<dbReference type="Pfam" id="PF14905">
    <property type="entry name" value="OMP_b-brl_3"/>
    <property type="match status" value="1"/>
</dbReference>
<dbReference type="PANTHER" id="PTHR40980:SF4">
    <property type="entry name" value="TONB-DEPENDENT RECEPTOR-LIKE BETA-BARREL DOMAIN-CONTAINING PROTEIN"/>
    <property type="match status" value="1"/>
</dbReference>
<organism evidence="7 8">
    <name type="scientific">Neolewinella lacunae</name>
    <dbReference type="NCBI Taxonomy" id="1517758"/>
    <lineage>
        <taxon>Bacteria</taxon>
        <taxon>Pseudomonadati</taxon>
        <taxon>Bacteroidota</taxon>
        <taxon>Saprospiria</taxon>
        <taxon>Saprospirales</taxon>
        <taxon>Lewinellaceae</taxon>
        <taxon>Neolewinella</taxon>
    </lineage>
</organism>
<comment type="subcellular location">
    <subcellularLocation>
        <location evidence="1">Cell outer membrane</location>
    </subcellularLocation>
</comment>
<reference evidence="7" key="1">
    <citation type="submission" date="2020-08" db="EMBL/GenBank/DDBJ databases">
        <title>Lewinella bacteria from marine environments.</title>
        <authorList>
            <person name="Zhong Y."/>
        </authorList>
    </citation>
    <scope>NUCLEOTIDE SEQUENCE</scope>
    <source>
        <strain evidence="7">KCTC 42187</strain>
    </source>
</reference>
<feature type="signal peptide" evidence="4">
    <location>
        <begin position="1"/>
        <end position="26"/>
    </location>
</feature>
<dbReference type="Pfam" id="PF13620">
    <property type="entry name" value="CarboxypepD_reg"/>
    <property type="match status" value="1"/>
</dbReference>
<dbReference type="SUPFAM" id="SSF49464">
    <property type="entry name" value="Carboxypeptidase regulatory domain-like"/>
    <property type="match status" value="1"/>
</dbReference>
<name>A0A923PKA8_9BACT</name>
<dbReference type="RefSeq" id="WP_187465000.1">
    <property type="nucleotide sequence ID" value="NZ_JACSIT010000040.1"/>
</dbReference>
<evidence type="ECO:0000256" key="2">
    <source>
        <dbReference type="ARBA" id="ARBA00023136"/>
    </source>
</evidence>
<feature type="chain" id="PRO_5037172814" evidence="4">
    <location>
        <begin position="27"/>
        <end position="870"/>
    </location>
</feature>
<dbReference type="GO" id="GO:0009279">
    <property type="term" value="C:cell outer membrane"/>
    <property type="evidence" value="ECO:0007669"/>
    <property type="project" value="UniProtKB-SubCell"/>
</dbReference>
<dbReference type="InterPro" id="IPR012910">
    <property type="entry name" value="Plug_dom"/>
</dbReference>
<evidence type="ECO:0000256" key="4">
    <source>
        <dbReference type="SAM" id="SignalP"/>
    </source>
</evidence>
<dbReference type="Gene3D" id="2.170.130.10">
    <property type="entry name" value="TonB-dependent receptor, plug domain"/>
    <property type="match status" value="1"/>
</dbReference>
<evidence type="ECO:0000313" key="7">
    <source>
        <dbReference type="EMBL" id="MBC6992869.1"/>
    </source>
</evidence>
<dbReference type="PANTHER" id="PTHR40980">
    <property type="entry name" value="PLUG DOMAIN-CONTAINING PROTEIN"/>
    <property type="match status" value="1"/>
</dbReference>
<evidence type="ECO:0000256" key="1">
    <source>
        <dbReference type="ARBA" id="ARBA00004442"/>
    </source>
</evidence>
<dbReference type="EMBL" id="JACSIT010000040">
    <property type="protein sequence ID" value="MBC6992869.1"/>
    <property type="molecule type" value="Genomic_DNA"/>
</dbReference>
<evidence type="ECO:0000256" key="3">
    <source>
        <dbReference type="ARBA" id="ARBA00023237"/>
    </source>
</evidence>
<keyword evidence="4" id="KW-0732">Signal</keyword>
<accession>A0A923PKA8</accession>
<dbReference type="InterPro" id="IPR036942">
    <property type="entry name" value="Beta-barrel_TonB_sf"/>
</dbReference>
<dbReference type="Gene3D" id="2.40.170.20">
    <property type="entry name" value="TonB-dependent receptor, beta-barrel domain"/>
    <property type="match status" value="1"/>
</dbReference>
<protein>
    <submittedName>
        <fullName evidence="7">TonB-dependent receptor</fullName>
    </submittedName>
</protein>
<dbReference type="Gene3D" id="2.60.40.1120">
    <property type="entry name" value="Carboxypeptidase-like, regulatory domain"/>
    <property type="match status" value="1"/>
</dbReference>
<comment type="caution">
    <text evidence="7">The sequence shown here is derived from an EMBL/GenBank/DDBJ whole genome shotgun (WGS) entry which is preliminary data.</text>
</comment>
<feature type="domain" description="Outer membrane protein beta-barrel" evidence="6">
    <location>
        <begin position="545"/>
        <end position="835"/>
    </location>
</feature>
<dbReference type="InterPro" id="IPR037066">
    <property type="entry name" value="Plug_dom_sf"/>
</dbReference>
<dbReference type="InterPro" id="IPR041700">
    <property type="entry name" value="OMP_b-brl_3"/>
</dbReference>
<evidence type="ECO:0000313" key="8">
    <source>
        <dbReference type="Proteomes" id="UP000650081"/>
    </source>
</evidence>
<dbReference type="Proteomes" id="UP000650081">
    <property type="component" value="Unassembled WGS sequence"/>
</dbReference>
<keyword evidence="3" id="KW-0998">Cell outer membrane</keyword>
<dbReference type="InterPro" id="IPR008969">
    <property type="entry name" value="CarboxyPept-like_regulatory"/>
</dbReference>
<sequence length="870" mass="96585">MRPLFYRYTFLAFLLLCLGTSLRAQEAEVHGTVTDTSGTPLIGAYVRVVGSVVRAASDIDGYYEIEVPPGRIRLIVSYIGYENFDTVLVVSPADREIPLDVVLTDAYASAGEVIVFGRRATGQAQALRNQQSSLVNQTIIHSEVFNKYPDITMAETVARMPGVSIIRSVSEGELVQVRGLPEQYTAVDLNGQRLPTVQPEPDQTGSLDIIQSNLVEEVRVIKARTPDMDGDAIAGTVDFRLRQPEERFEILLQAGGGANFGFRDNPDQKAGITQLAAVLNSELSDEKVYALAAGSYLRQGRGNRTFYYDYTPDGTPFAARPADTDRQTTRQGFVGAVELRPSIYNRMRLSYNYSGLVEDLVNRQLYITNENDEASVGRSTTAWTTRRALALVALEVENNFPTTRIDYQLSFSTKREDLEDRTRALYFSPAGSTPTLASATLLEATPYSALAGQALELTTRLQENIALDEDVAIFSINLTQYLSAAKTSFLQLGGRYRSKDRSYGVFSPLESPATGEPTTLTPGTFGDAPPLLASAPDLRETPPAYALKERIAAAYGMYAANFSSKFSGTMGLRYEYLRLESAEMDLDSSNFDYFDILPSLNLTYRFRRDRQVKFSYYQAVARPNYAIYRAGPDLPLISLDQFTQGNPDIERTQSRNFDLVFERYGRSDGVLTAGIYAKFLDEPTLQSSATRFSEGRPTYHTTTINIDRAALAGIELGFYQNLDFLKPGSDLRFFNLNGNYNFNALSAESRTLNFDGFTLPQAPRQTANLSIVCNNPQQGLSVVIAANYRGKIFDRLLDDRPVYRNALFSLDLAADYEIVKDISLYFRANNLTNNTFEEYLGEAGEDGALLLSSSQYGTWGVVGVRYQPGR</sequence>